<dbReference type="InterPro" id="IPR023395">
    <property type="entry name" value="MCP_dom_sf"/>
</dbReference>
<organism evidence="7 8">
    <name type="scientific">Naganishia liquefaciens</name>
    <dbReference type="NCBI Taxonomy" id="104408"/>
    <lineage>
        <taxon>Eukaryota</taxon>
        <taxon>Fungi</taxon>
        <taxon>Dikarya</taxon>
        <taxon>Basidiomycota</taxon>
        <taxon>Agaricomycotina</taxon>
        <taxon>Tremellomycetes</taxon>
        <taxon>Filobasidiales</taxon>
        <taxon>Filobasidiaceae</taxon>
        <taxon>Naganishia</taxon>
    </lineage>
</organism>
<dbReference type="AlphaFoldDB" id="A0A8H3YI60"/>
<feature type="transmembrane region" description="Helical" evidence="6">
    <location>
        <begin position="107"/>
        <end position="126"/>
    </location>
</feature>
<dbReference type="SUPFAM" id="SSF103506">
    <property type="entry name" value="Mitochondrial carrier"/>
    <property type="match status" value="1"/>
</dbReference>
<evidence type="ECO:0000256" key="5">
    <source>
        <dbReference type="PROSITE-ProRule" id="PRU00282"/>
    </source>
</evidence>
<accession>A0A8H3YI60</accession>
<evidence type="ECO:0000256" key="4">
    <source>
        <dbReference type="ARBA" id="ARBA00023136"/>
    </source>
</evidence>
<feature type="transmembrane region" description="Helical" evidence="6">
    <location>
        <begin position="242"/>
        <end position="262"/>
    </location>
</feature>
<gene>
    <name evidence="7" type="ORF">NliqN6_6470</name>
</gene>
<comment type="subcellular location">
    <subcellularLocation>
        <location evidence="1">Membrane</location>
        <topology evidence="1">Multi-pass membrane protein</topology>
    </subcellularLocation>
</comment>
<keyword evidence="8" id="KW-1185">Reference proteome</keyword>
<feature type="transmembrane region" description="Helical" evidence="6">
    <location>
        <begin position="349"/>
        <end position="366"/>
    </location>
</feature>
<feature type="transmembrane region" description="Helical" evidence="6">
    <location>
        <begin position="600"/>
        <end position="618"/>
    </location>
</feature>
<evidence type="ECO:0000256" key="2">
    <source>
        <dbReference type="ARBA" id="ARBA00022692"/>
    </source>
</evidence>
<dbReference type="InterPro" id="IPR018108">
    <property type="entry name" value="MCP_transmembrane"/>
</dbReference>
<keyword evidence="2 5" id="KW-0812">Transmembrane</keyword>
<feature type="transmembrane region" description="Helical" evidence="6">
    <location>
        <begin position="419"/>
        <end position="441"/>
    </location>
</feature>
<keyword evidence="4 5" id="KW-0472">Membrane</keyword>
<feature type="transmembrane region" description="Helical" evidence="6">
    <location>
        <begin position="12"/>
        <end position="35"/>
    </location>
</feature>
<keyword evidence="3 6" id="KW-1133">Transmembrane helix</keyword>
<protein>
    <recommendedName>
        <fullName evidence="9">Mitochondrial carrier protein</fullName>
    </recommendedName>
</protein>
<dbReference type="GO" id="GO:0016020">
    <property type="term" value="C:membrane"/>
    <property type="evidence" value="ECO:0007669"/>
    <property type="project" value="UniProtKB-SubCell"/>
</dbReference>
<reference evidence="7" key="1">
    <citation type="submission" date="2020-07" db="EMBL/GenBank/DDBJ databases">
        <title>Draft Genome Sequence of a Deep-Sea Yeast, Naganishia (Cryptococcus) liquefaciens strain N6.</title>
        <authorList>
            <person name="Han Y.W."/>
            <person name="Kajitani R."/>
            <person name="Morimoto H."/>
            <person name="Parhat M."/>
            <person name="Tsubouchi H."/>
            <person name="Bakenova O."/>
            <person name="Ogata M."/>
            <person name="Argunhan B."/>
            <person name="Aoki R."/>
            <person name="Kajiwara S."/>
            <person name="Itoh T."/>
            <person name="Iwasaki H."/>
        </authorList>
    </citation>
    <scope>NUCLEOTIDE SEQUENCE</scope>
    <source>
        <strain evidence="7">N6</strain>
    </source>
</reference>
<evidence type="ECO:0008006" key="9">
    <source>
        <dbReference type="Google" id="ProtNLM"/>
    </source>
</evidence>
<evidence type="ECO:0000256" key="1">
    <source>
        <dbReference type="ARBA" id="ARBA00004141"/>
    </source>
</evidence>
<evidence type="ECO:0000313" key="7">
    <source>
        <dbReference type="EMBL" id="GHJ90068.1"/>
    </source>
</evidence>
<dbReference type="PANTHER" id="PTHR47567:SF1">
    <property type="entry name" value="NAD-DEPENDENT EPIMERASE_DEHYDRATASE DOMAIN-CONTAINING PROTEIN"/>
    <property type="match status" value="1"/>
</dbReference>
<evidence type="ECO:0000256" key="3">
    <source>
        <dbReference type="ARBA" id="ARBA00022989"/>
    </source>
</evidence>
<dbReference type="OrthoDB" id="409948at2759"/>
<feature type="transmembrane region" description="Helical" evidence="6">
    <location>
        <begin position="274"/>
        <end position="296"/>
    </location>
</feature>
<evidence type="ECO:0000313" key="8">
    <source>
        <dbReference type="Proteomes" id="UP000620104"/>
    </source>
</evidence>
<dbReference type="Gene3D" id="1.50.40.10">
    <property type="entry name" value="Mitochondrial carrier domain"/>
    <property type="match status" value="1"/>
</dbReference>
<feature type="transmembrane region" description="Helical" evidence="6">
    <location>
        <begin position="386"/>
        <end position="407"/>
    </location>
</feature>
<feature type="transmembrane region" description="Helical" evidence="6">
    <location>
        <begin position="316"/>
        <end position="337"/>
    </location>
</feature>
<feature type="repeat" description="Solcar" evidence="5">
    <location>
        <begin position="507"/>
        <end position="589"/>
    </location>
</feature>
<feature type="transmembrane region" description="Helical" evidence="6">
    <location>
        <begin position="74"/>
        <end position="95"/>
    </location>
</feature>
<dbReference type="Pfam" id="PF00153">
    <property type="entry name" value="Mito_carr"/>
    <property type="match status" value="2"/>
</dbReference>
<dbReference type="PROSITE" id="PS50920">
    <property type="entry name" value="SOLCAR"/>
    <property type="match status" value="1"/>
</dbReference>
<feature type="transmembrane region" description="Helical" evidence="6">
    <location>
        <begin position="560"/>
        <end position="580"/>
    </location>
</feature>
<comment type="caution">
    <text evidence="7">The sequence shown here is derived from an EMBL/GenBank/DDBJ whole genome shotgun (WGS) entry which is preliminary data.</text>
</comment>
<evidence type="ECO:0000256" key="6">
    <source>
        <dbReference type="SAM" id="Phobius"/>
    </source>
</evidence>
<name>A0A8H3YI60_9TREE</name>
<dbReference type="PANTHER" id="PTHR47567">
    <property type="entry name" value="MITOCHONDRIAL SUBSTRATE/SOLUTE CARRIER"/>
    <property type="match status" value="1"/>
</dbReference>
<dbReference type="Proteomes" id="UP000620104">
    <property type="component" value="Unassembled WGS sequence"/>
</dbReference>
<proteinExistence type="predicted"/>
<feature type="transmembrane region" description="Helical" evidence="6">
    <location>
        <begin position="47"/>
        <end position="68"/>
    </location>
</feature>
<sequence>MEDYIDLVTSSFQATVAVLAVCGAGYLFSGTDSSISKLALLPLSRRLLLPCFVFATFATSSALTWGTLWKLWPIVAFTLVYHIVSVAFGLFLHLVGKCPGWMIESVAFNNVSSFPILLWYALYQLTNFKGGETLLSHLRWRTMDSNEEVFQRGLSYLVVNLVVTEFARPILTASFGVVKPVVKEPVPVLEDEAASVYSHHTNTSVAEDDRPDPTERTPLVSKPASIISVRSTSSQPRSALRFISPLAVAAVAGLLVGLVPGLKHRVADEGSSFWQTFGIFLIFVGMAFPVVEMLGIGAGLRAGGRNVDNEVVPPTLGLVLIMSAWRYAALPAATIATAYGFRKVLPTKVFLYDPVFSFVLGTMTLSPPSLPLSLSPYRTSVHLTTTLMYIVTPLATSAAFASFGRGVTFQTDFDLKGALKSAAGGGLAGAAAMVLQVLTLMPLRTVMNYQYRFGGTMRGAVGKLYADGGFKRYYAGLAAALFQGPLSRFGDTAANAGIFALLASLSWPVLVKTLAASISSALFRMLLTPIDTLKTTQQTQGGVAGLTLLKERIKEHGISCLFWGAFGTAGATFVGHYPWFGTYNYLSANLPASHTLVQKLFRQAFIGFAASVVSDTISNSLRVIKTYRQVHERDVGYVEAAKEIIRKEGVAGLLGRGLPTRLLANGLQGLLFSVLWKLFSDLITRHGGKA</sequence>
<dbReference type="EMBL" id="BLZA01000053">
    <property type="protein sequence ID" value="GHJ90068.1"/>
    <property type="molecule type" value="Genomic_DNA"/>
</dbReference>